<dbReference type="GO" id="GO:0005829">
    <property type="term" value="C:cytosol"/>
    <property type="evidence" value="ECO:0007669"/>
    <property type="project" value="TreeGrafter"/>
</dbReference>
<dbReference type="OrthoDB" id="5297879at2"/>
<proteinExistence type="inferred from homology"/>
<dbReference type="Gene3D" id="4.10.430.10">
    <property type="entry name" value="Histone-like protein H-NS, C-terminal domain"/>
    <property type="match status" value="1"/>
</dbReference>
<evidence type="ECO:0000259" key="6">
    <source>
        <dbReference type="SMART" id="SM00528"/>
    </source>
</evidence>
<dbReference type="GO" id="GO:0009295">
    <property type="term" value="C:nucleoid"/>
    <property type="evidence" value="ECO:0007669"/>
    <property type="project" value="UniProtKB-SubCell"/>
</dbReference>
<dbReference type="PANTHER" id="PTHR38097">
    <property type="match status" value="1"/>
</dbReference>
<organism evidence="7 8">
    <name type="scientific">Dankookia rubra</name>
    <dbReference type="NCBI Taxonomy" id="1442381"/>
    <lineage>
        <taxon>Bacteria</taxon>
        <taxon>Pseudomonadati</taxon>
        <taxon>Pseudomonadota</taxon>
        <taxon>Alphaproteobacteria</taxon>
        <taxon>Acetobacterales</taxon>
        <taxon>Roseomonadaceae</taxon>
        <taxon>Dankookia</taxon>
    </lineage>
</organism>
<evidence type="ECO:0000313" key="8">
    <source>
        <dbReference type="Proteomes" id="UP000295096"/>
    </source>
</evidence>
<evidence type="ECO:0000256" key="2">
    <source>
        <dbReference type="ARBA" id="ARBA00010610"/>
    </source>
</evidence>
<comment type="subcellular location">
    <subcellularLocation>
        <location evidence="1">Cytoplasm</location>
        <location evidence="1">Nucleoid</location>
    </subcellularLocation>
</comment>
<dbReference type="GO" id="GO:0000976">
    <property type="term" value="F:transcription cis-regulatory region binding"/>
    <property type="evidence" value="ECO:0007669"/>
    <property type="project" value="TreeGrafter"/>
</dbReference>
<dbReference type="InterPro" id="IPR027444">
    <property type="entry name" value="H-NS_C_dom"/>
</dbReference>
<keyword evidence="3" id="KW-0963">Cytoplasm</keyword>
<dbReference type="GO" id="GO:0003680">
    <property type="term" value="F:minor groove of adenine-thymine-rich DNA binding"/>
    <property type="evidence" value="ECO:0007669"/>
    <property type="project" value="TreeGrafter"/>
</dbReference>
<dbReference type="AlphaFoldDB" id="A0A4R5Q5S8"/>
<dbReference type="InterPro" id="IPR037150">
    <property type="entry name" value="H-NS_C_dom_sf"/>
</dbReference>
<feature type="compositionally biased region" description="Low complexity" evidence="5">
    <location>
        <begin position="86"/>
        <end position="96"/>
    </location>
</feature>
<evidence type="ECO:0000256" key="1">
    <source>
        <dbReference type="ARBA" id="ARBA00004453"/>
    </source>
</evidence>
<dbReference type="GO" id="GO:0032993">
    <property type="term" value="C:protein-DNA complex"/>
    <property type="evidence" value="ECO:0007669"/>
    <property type="project" value="TreeGrafter"/>
</dbReference>
<keyword evidence="4" id="KW-0238">DNA-binding</keyword>
<reference evidence="7 8" key="1">
    <citation type="journal article" date="2016" name="J. Microbiol.">
        <title>Dankookia rubra gen. nov., sp. nov., an alphaproteobacterium isolated from sediment of a shallow stream.</title>
        <authorList>
            <person name="Kim W.H."/>
            <person name="Kim D.H."/>
            <person name="Kang K."/>
            <person name="Ahn T.Y."/>
        </authorList>
    </citation>
    <scope>NUCLEOTIDE SEQUENCE [LARGE SCALE GENOMIC DNA]</scope>
    <source>
        <strain evidence="7 8">JCM30602</strain>
    </source>
</reference>
<evidence type="ECO:0000256" key="4">
    <source>
        <dbReference type="ARBA" id="ARBA00023125"/>
    </source>
</evidence>
<feature type="region of interest" description="Disordered" evidence="5">
    <location>
        <begin position="86"/>
        <end position="130"/>
    </location>
</feature>
<evidence type="ECO:0000256" key="5">
    <source>
        <dbReference type="SAM" id="MobiDB-lite"/>
    </source>
</evidence>
<accession>A0A4R5Q5S8</accession>
<sequence>MAATRPSTRKVPTMQPELSEDEMPSRDLRADEQPEPDFLKVLETLSVPELNQVLKRAQALKDGKLDSAKQDFLTRMKAEGEQLGLDLGSLFGGSASAKRGRKPVGEPKAGRPSVAAKYRSPTGDEWSGRGRIPKWLHAAEAEGKSRDEFLIDKLA</sequence>
<name>A0A4R5Q5S8_9PROT</name>
<feature type="domain" description="DNA-binding protein H-NS-like C-terminal" evidence="6">
    <location>
        <begin position="108"/>
        <end position="151"/>
    </location>
</feature>
<dbReference type="GO" id="GO:0001217">
    <property type="term" value="F:DNA-binding transcription repressor activity"/>
    <property type="evidence" value="ECO:0007669"/>
    <property type="project" value="TreeGrafter"/>
</dbReference>
<comment type="similarity">
    <text evidence="2">Belongs to the histone-like protein H-NS family.</text>
</comment>
<dbReference type="EMBL" id="SMSJ01000140">
    <property type="protein sequence ID" value="TDH58234.1"/>
    <property type="molecule type" value="Genomic_DNA"/>
</dbReference>
<comment type="caution">
    <text evidence="7">The sequence shown here is derived from an EMBL/GenBank/DDBJ whole genome shotgun (WGS) entry which is preliminary data.</text>
</comment>
<dbReference type="Proteomes" id="UP000295096">
    <property type="component" value="Unassembled WGS sequence"/>
</dbReference>
<gene>
    <name evidence="7" type="ORF">E2C06_33645</name>
</gene>
<feature type="region of interest" description="Disordered" evidence="5">
    <location>
        <begin position="1"/>
        <end position="34"/>
    </location>
</feature>
<keyword evidence="8" id="KW-1185">Reference proteome</keyword>
<feature type="compositionally biased region" description="Basic and acidic residues" evidence="5">
    <location>
        <begin position="23"/>
        <end position="34"/>
    </location>
</feature>
<dbReference type="GO" id="GO:0003681">
    <property type="term" value="F:bent DNA binding"/>
    <property type="evidence" value="ECO:0007669"/>
    <property type="project" value="TreeGrafter"/>
</dbReference>
<evidence type="ECO:0000256" key="3">
    <source>
        <dbReference type="ARBA" id="ARBA00022490"/>
    </source>
</evidence>
<evidence type="ECO:0000313" key="7">
    <source>
        <dbReference type="EMBL" id="TDH58234.1"/>
    </source>
</evidence>
<dbReference type="SUPFAM" id="SSF81273">
    <property type="entry name" value="H-NS histone-like proteins"/>
    <property type="match status" value="1"/>
</dbReference>
<protein>
    <submittedName>
        <fullName evidence="7">H-NS histone family protein</fullName>
    </submittedName>
</protein>
<dbReference type="SMART" id="SM00528">
    <property type="entry name" value="HNS"/>
    <property type="match status" value="1"/>
</dbReference>
<dbReference type="Pfam" id="PF00816">
    <property type="entry name" value="Histone_HNS"/>
    <property type="match status" value="1"/>
</dbReference>
<dbReference type="RefSeq" id="WP_133292924.1">
    <property type="nucleotide sequence ID" value="NZ_SMSJ01000140.1"/>
</dbReference>
<dbReference type="PANTHER" id="PTHR38097:SF2">
    <property type="entry name" value="DNA-BINDING PROTEIN STPA"/>
    <property type="match status" value="1"/>
</dbReference>